<proteinExistence type="predicted"/>
<protein>
    <submittedName>
        <fullName evidence="1">Uncharacterized protein</fullName>
    </submittedName>
</protein>
<evidence type="ECO:0000313" key="1">
    <source>
        <dbReference type="EMBL" id="JAD56255.1"/>
    </source>
</evidence>
<accession>A0A0A9B514</accession>
<reference evidence="1" key="1">
    <citation type="submission" date="2014-09" db="EMBL/GenBank/DDBJ databases">
        <authorList>
            <person name="Magalhaes I.L.F."/>
            <person name="Oliveira U."/>
            <person name="Santos F.R."/>
            <person name="Vidigal T.H.D.A."/>
            <person name="Brescovit A.D."/>
            <person name="Santos A.J."/>
        </authorList>
    </citation>
    <scope>NUCLEOTIDE SEQUENCE</scope>
    <source>
        <tissue evidence="1">Shoot tissue taken approximately 20 cm above the soil surface</tissue>
    </source>
</reference>
<sequence length="37" mass="4336">MASEWCFLLLVLFALACIFWMAKCNVCCFDNRIIFIS</sequence>
<organism evidence="1">
    <name type="scientific">Arundo donax</name>
    <name type="common">Giant reed</name>
    <name type="synonym">Donax arundinaceus</name>
    <dbReference type="NCBI Taxonomy" id="35708"/>
    <lineage>
        <taxon>Eukaryota</taxon>
        <taxon>Viridiplantae</taxon>
        <taxon>Streptophyta</taxon>
        <taxon>Embryophyta</taxon>
        <taxon>Tracheophyta</taxon>
        <taxon>Spermatophyta</taxon>
        <taxon>Magnoliopsida</taxon>
        <taxon>Liliopsida</taxon>
        <taxon>Poales</taxon>
        <taxon>Poaceae</taxon>
        <taxon>PACMAD clade</taxon>
        <taxon>Arundinoideae</taxon>
        <taxon>Arundineae</taxon>
        <taxon>Arundo</taxon>
    </lineage>
</organism>
<reference evidence="1" key="2">
    <citation type="journal article" date="2015" name="Data Brief">
        <title>Shoot transcriptome of the giant reed, Arundo donax.</title>
        <authorList>
            <person name="Barrero R.A."/>
            <person name="Guerrero F.D."/>
            <person name="Moolhuijzen P."/>
            <person name="Goolsby J.A."/>
            <person name="Tidwell J."/>
            <person name="Bellgard S.E."/>
            <person name="Bellgard M.I."/>
        </authorList>
    </citation>
    <scope>NUCLEOTIDE SEQUENCE</scope>
    <source>
        <tissue evidence="1">Shoot tissue taken approximately 20 cm above the soil surface</tissue>
    </source>
</reference>
<dbReference type="AlphaFoldDB" id="A0A0A9B514"/>
<name>A0A0A9B514_ARUDO</name>
<dbReference type="EMBL" id="GBRH01241640">
    <property type="protein sequence ID" value="JAD56255.1"/>
    <property type="molecule type" value="Transcribed_RNA"/>
</dbReference>